<protein>
    <recommendedName>
        <fullName evidence="4">Alanine racemase</fullName>
        <ecNumber evidence="4">5.1.1.1</ecNumber>
    </recommendedName>
</protein>
<dbReference type="PRINTS" id="PR00992">
    <property type="entry name" value="ALARACEMASE"/>
</dbReference>
<dbReference type="GO" id="GO:0005829">
    <property type="term" value="C:cytosol"/>
    <property type="evidence" value="ECO:0007669"/>
    <property type="project" value="TreeGrafter"/>
</dbReference>
<name>A0A7X0RS54_9BACL</name>
<dbReference type="GO" id="GO:0008784">
    <property type="term" value="F:alanine racemase activity"/>
    <property type="evidence" value="ECO:0007669"/>
    <property type="project" value="UniProtKB-UniRule"/>
</dbReference>
<evidence type="ECO:0000256" key="1">
    <source>
        <dbReference type="ARBA" id="ARBA00001933"/>
    </source>
</evidence>
<dbReference type="InterPro" id="IPR029066">
    <property type="entry name" value="PLP-binding_barrel"/>
</dbReference>
<comment type="caution">
    <text evidence="8">The sequence shown here is derived from an EMBL/GenBank/DDBJ whole genome shotgun (WGS) entry which is preliminary data.</text>
</comment>
<dbReference type="Gene3D" id="2.40.37.10">
    <property type="entry name" value="Lyase, Ornithine Decarboxylase, Chain A, domain 1"/>
    <property type="match status" value="1"/>
</dbReference>
<comment type="similarity">
    <text evidence="4">Belongs to the alanine racemase family.</text>
</comment>
<dbReference type="SUPFAM" id="SSF50621">
    <property type="entry name" value="Alanine racemase C-terminal domain-like"/>
    <property type="match status" value="1"/>
</dbReference>
<evidence type="ECO:0000313" key="8">
    <source>
        <dbReference type="EMBL" id="MBB6672687.1"/>
    </source>
</evidence>
<evidence type="ECO:0000256" key="5">
    <source>
        <dbReference type="PIRSR" id="PIRSR600821-50"/>
    </source>
</evidence>
<keyword evidence="2 4" id="KW-0663">Pyridoxal phosphate</keyword>
<organism evidence="8 9">
    <name type="scientific">Cohnella nanjingensis</name>
    <dbReference type="NCBI Taxonomy" id="1387779"/>
    <lineage>
        <taxon>Bacteria</taxon>
        <taxon>Bacillati</taxon>
        <taxon>Bacillota</taxon>
        <taxon>Bacilli</taxon>
        <taxon>Bacillales</taxon>
        <taxon>Paenibacillaceae</taxon>
        <taxon>Cohnella</taxon>
    </lineage>
</organism>
<dbReference type="UniPathway" id="UPA00042">
    <property type="reaction ID" value="UER00497"/>
</dbReference>
<accession>A0A7X0RS54</accession>
<dbReference type="InterPro" id="IPR009006">
    <property type="entry name" value="Ala_racemase/Decarboxylase_C"/>
</dbReference>
<dbReference type="InterPro" id="IPR020622">
    <property type="entry name" value="Ala_racemase_pyridoxalP-BS"/>
</dbReference>
<feature type="modified residue" description="N6-(pyridoxal phosphate)lysine" evidence="4 5">
    <location>
        <position position="36"/>
    </location>
</feature>
<dbReference type="AlphaFoldDB" id="A0A7X0RS54"/>
<evidence type="ECO:0000256" key="6">
    <source>
        <dbReference type="PIRSR" id="PIRSR600821-52"/>
    </source>
</evidence>
<dbReference type="GO" id="GO:0030632">
    <property type="term" value="P:D-alanine biosynthetic process"/>
    <property type="evidence" value="ECO:0007669"/>
    <property type="project" value="UniProtKB-UniRule"/>
</dbReference>
<feature type="active site" description="Proton acceptor; specific for L-alanine" evidence="4">
    <location>
        <position position="263"/>
    </location>
</feature>
<dbReference type="HAMAP" id="MF_01201">
    <property type="entry name" value="Ala_racemase"/>
    <property type="match status" value="1"/>
</dbReference>
<evidence type="ECO:0000256" key="2">
    <source>
        <dbReference type="ARBA" id="ARBA00022898"/>
    </source>
</evidence>
<evidence type="ECO:0000256" key="4">
    <source>
        <dbReference type="HAMAP-Rule" id="MF_01201"/>
    </source>
</evidence>
<dbReference type="EC" id="5.1.1.1" evidence="4"/>
<comment type="pathway">
    <text evidence="4">Amino-acid biosynthesis; D-alanine biosynthesis; D-alanine from L-alanine: step 1/1.</text>
</comment>
<dbReference type="Proteomes" id="UP000547209">
    <property type="component" value="Unassembled WGS sequence"/>
</dbReference>
<feature type="active site" description="Proton acceptor; specific for D-alanine" evidence="4">
    <location>
        <position position="36"/>
    </location>
</feature>
<sequence length="367" mass="40235">MHRDTRAEIDLAAIRHNVRAIRGALPTGAEFMAVVKADGYGHGDLAVAEAAIQGGADSLAVAYLSEALRLRRGGIRHPILVLTPIQPRELPLAVEQDLMLTVASAEWMAEARVYKNPYTLPKIKVHVKLDTGLGRLGIRGREEWEALVPWLAKRDVVVEGAYTHFATAGQADTAYLEAQRLRFREMLGWIADSGIVPRRCHCANSAAALRFPALAMDMVRIGAAMYGFCDRRWQPGVELTPALRLSSRLLQTKQVEKGAYIGYDNAYRAEESEWIGTVPIGYADGWSQGLRGSELLVGGERAPIVGKIGMDQLMVRLPRAYPAGTPVTLIGEEGEERITCAELAARLESVPQEISTALSARVERVYL</sequence>
<evidence type="ECO:0000256" key="3">
    <source>
        <dbReference type="ARBA" id="ARBA00023235"/>
    </source>
</evidence>
<dbReference type="PANTHER" id="PTHR30511:SF0">
    <property type="entry name" value="ALANINE RACEMASE, CATABOLIC-RELATED"/>
    <property type="match status" value="1"/>
</dbReference>
<comment type="function">
    <text evidence="4">Catalyzes the interconversion of L-alanine and D-alanine. May also act on other amino acids.</text>
</comment>
<dbReference type="Pfam" id="PF00842">
    <property type="entry name" value="Ala_racemase_C"/>
    <property type="match status" value="1"/>
</dbReference>
<dbReference type="CDD" id="cd00430">
    <property type="entry name" value="PLPDE_III_AR"/>
    <property type="match status" value="1"/>
</dbReference>
<proteinExistence type="inferred from homology"/>
<dbReference type="Gene3D" id="3.20.20.10">
    <property type="entry name" value="Alanine racemase"/>
    <property type="match status" value="1"/>
</dbReference>
<dbReference type="PANTHER" id="PTHR30511">
    <property type="entry name" value="ALANINE RACEMASE"/>
    <property type="match status" value="1"/>
</dbReference>
<keyword evidence="3 4" id="KW-0413">Isomerase</keyword>
<dbReference type="GO" id="GO:0030170">
    <property type="term" value="F:pyridoxal phosphate binding"/>
    <property type="evidence" value="ECO:0007669"/>
    <property type="project" value="UniProtKB-UniRule"/>
</dbReference>
<comment type="catalytic activity">
    <reaction evidence="4">
        <text>L-alanine = D-alanine</text>
        <dbReference type="Rhea" id="RHEA:20249"/>
        <dbReference type="ChEBI" id="CHEBI:57416"/>
        <dbReference type="ChEBI" id="CHEBI:57972"/>
        <dbReference type="EC" id="5.1.1.1"/>
    </reaction>
</comment>
<dbReference type="GO" id="GO:0009252">
    <property type="term" value="P:peptidoglycan biosynthetic process"/>
    <property type="evidence" value="ECO:0007669"/>
    <property type="project" value="TreeGrafter"/>
</dbReference>
<dbReference type="PROSITE" id="PS00395">
    <property type="entry name" value="ALANINE_RACEMASE"/>
    <property type="match status" value="1"/>
</dbReference>
<reference evidence="8 9" key="1">
    <citation type="submission" date="2020-08" db="EMBL/GenBank/DDBJ databases">
        <title>Cohnella phylogeny.</title>
        <authorList>
            <person name="Dunlap C."/>
        </authorList>
    </citation>
    <scope>NUCLEOTIDE SEQUENCE [LARGE SCALE GENOMIC DNA]</scope>
    <source>
        <strain evidence="8 9">DSM 28246</strain>
    </source>
</reference>
<evidence type="ECO:0000259" key="7">
    <source>
        <dbReference type="SMART" id="SM01005"/>
    </source>
</evidence>
<gene>
    <name evidence="8" type="primary">alr</name>
    <name evidence="8" type="ORF">H7C19_18555</name>
</gene>
<feature type="binding site" evidence="4 6">
    <location>
        <position position="135"/>
    </location>
    <ligand>
        <name>substrate</name>
    </ligand>
</feature>
<dbReference type="Pfam" id="PF01168">
    <property type="entry name" value="Ala_racemase_N"/>
    <property type="match status" value="1"/>
</dbReference>
<dbReference type="InterPro" id="IPR001608">
    <property type="entry name" value="Ala_racemase_N"/>
</dbReference>
<dbReference type="EMBL" id="JACJVP010000030">
    <property type="protein sequence ID" value="MBB6672687.1"/>
    <property type="molecule type" value="Genomic_DNA"/>
</dbReference>
<dbReference type="InterPro" id="IPR011079">
    <property type="entry name" value="Ala_racemase_C"/>
</dbReference>
<dbReference type="InterPro" id="IPR000821">
    <property type="entry name" value="Ala_racemase"/>
</dbReference>
<feature type="binding site" evidence="4 6">
    <location>
        <position position="310"/>
    </location>
    <ligand>
        <name>substrate</name>
    </ligand>
</feature>
<dbReference type="NCBIfam" id="TIGR00492">
    <property type="entry name" value="alr"/>
    <property type="match status" value="1"/>
</dbReference>
<comment type="cofactor">
    <cofactor evidence="1 4 5">
        <name>pyridoxal 5'-phosphate</name>
        <dbReference type="ChEBI" id="CHEBI:597326"/>
    </cofactor>
</comment>
<dbReference type="SUPFAM" id="SSF51419">
    <property type="entry name" value="PLP-binding barrel"/>
    <property type="match status" value="1"/>
</dbReference>
<dbReference type="SMART" id="SM01005">
    <property type="entry name" value="Ala_racemase_C"/>
    <property type="match status" value="1"/>
</dbReference>
<evidence type="ECO:0000313" key="9">
    <source>
        <dbReference type="Proteomes" id="UP000547209"/>
    </source>
</evidence>
<dbReference type="FunFam" id="3.20.20.10:FF:000002">
    <property type="entry name" value="Alanine racemase"/>
    <property type="match status" value="1"/>
</dbReference>
<keyword evidence="9" id="KW-1185">Reference proteome</keyword>
<feature type="domain" description="Alanine racemase C-terminal" evidence="7">
    <location>
        <begin position="242"/>
        <end position="367"/>
    </location>
</feature>